<dbReference type="EMBL" id="MU032345">
    <property type="protein sequence ID" value="KAF3768379.1"/>
    <property type="molecule type" value="Genomic_DNA"/>
</dbReference>
<comment type="subunit">
    <text evidence="1">Component of the NuA4 histone acetyltransferase complex.</text>
</comment>
<dbReference type="OrthoDB" id="4779840at2759"/>
<gene>
    <name evidence="2" type="ORF">M406DRAFT_251514</name>
</gene>
<accession>A0A9P5CRB2</accession>
<evidence type="ECO:0000256" key="1">
    <source>
        <dbReference type="ARBA" id="ARBA00011353"/>
    </source>
</evidence>
<dbReference type="Proteomes" id="UP000803844">
    <property type="component" value="Unassembled WGS sequence"/>
</dbReference>
<dbReference type="GeneID" id="63833898"/>
<dbReference type="SUPFAM" id="SSF54160">
    <property type="entry name" value="Chromo domain-like"/>
    <property type="match status" value="1"/>
</dbReference>
<dbReference type="AlphaFoldDB" id="A0A9P5CRB2"/>
<evidence type="ECO:0000313" key="3">
    <source>
        <dbReference type="Proteomes" id="UP000803844"/>
    </source>
</evidence>
<dbReference type="InterPro" id="IPR016197">
    <property type="entry name" value="Chromo-like_dom_sf"/>
</dbReference>
<reference evidence="2" key="1">
    <citation type="journal article" date="2020" name="Phytopathology">
        <title>Genome sequence of the chestnut blight fungus Cryphonectria parasitica EP155: A fundamental resource for an archetypical invasive plant pathogen.</title>
        <authorList>
            <person name="Crouch J.A."/>
            <person name="Dawe A."/>
            <person name="Aerts A."/>
            <person name="Barry K."/>
            <person name="Churchill A.C.L."/>
            <person name="Grimwood J."/>
            <person name="Hillman B."/>
            <person name="Milgroom M.G."/>
            <person name="Pangilinan J."/>
            <person name="Smith M."/>
            <person name="Salamov A."/>
            <person name="Schmutz J."/>
            <person name="Yadav J."/>
            <person name="Grigoriev I.V."/>
            <person name="Nuss D."/>
        </authorList>
    </citation>
    <scope>NUCLEOTIDE SEQUENCE</scope>
    <source>
        <strain evidence="2">EP155</strain>
    </source>
</reference>
<comment type="caution">
    <text evidence="2">The sequence shown here is derived from an EMBL/GenBank/DDBJ whole genome shotgun (WGS) entry which is preliminary data.</text>
</comment>
<name>A0A9P5CRB2_CRYP1</name>
<sequence>ISPINYELVLFHRIRIYSVFHILLLEPVAQKILANNTTEVENNELEYKMKKILKHRSINSTREYLIK</sequence>
<organism evidence="2 3">
    <name type="scientific">Cryphonectria parasitica (strain ATCC 38755 / EP155)</name>
    <dbReference type="NCBI Taxonomy" id="660469"/>
    <lineage>
        <taxon>Eukaryota</taxon>
        <taxon>Fungi</taxon>
        <taxon>Dikarya</taxon>
        <taxon>Ascomycota</taxon>
        <taxon>Pezizomycotina</taxon>
        <taxon>Sordariomycetes</taxon>
        <taxon>Sordariomycetidae</taxon>
        <taxon>Diaporthales</taxon>
        <taxon>Cryphonectriaceae</taxon>
        <taxon>Cryphonectria-Endothia species complex</taxon>
        <taxon>Cryphonectria</taxon>
    </lineage>
</organism>
<feature type="non-terminal residue" evidence="2">
    <location>
        <position position="1"/>
    </location>
</feature>
<dbReference type="RefSeq" id="XP_040779340.1">
    <property type="nucleotide sequence ID" value="XM_040916769.1"/>
</dbReference>
<proteinExistence type="predicted"/>
<evidence type="ECO:0000313" key="2">
    <source>
        <dbReference type="EMBL" id="KAF3768379.1"/>
    </source>
</evidence>
<keyword evidence="3" id="KW-1185">Reference proteome</keyword>
<protein>
    <submittedName>
        <fullName evidence="2">Uncharacterized protein</fullName>
    </submittedName>
</protein>